<dbReference type="PANTHER" id="PTHR31727:SF5">
    <property type="entry name" value="ACYL-[ACYL-CARRIER-PROTEIN] HYDROLASE"/>
    <property type="match status" value="1"/>
</dbReference>
<keyword evidence="5" id="KW-0809">Transit peptide</keyword>
<evidence type="ECO:0000256" key="4">
    <source>
        <dbReference type="ARBA" id="ARBA00022640"/>
    </source>
</evidence>
<evidence type="ECO:0000256" key="3">
    <source>
        <dbReference type="ARBA" id="ARBA00022528"/>
    </source>
</evidence>
<proteinExistence type="inferred from homology"/>
<dbReference type="InterPro" id="IPR045023">
    <property type="entry name" value="FATA/B"/>
</dbReference>
<comment type="caution">
    <text evidence="8">The sequence shown here is derived from an EMBL/GenBank/DDBJ whole genome shotgun (WGS) entry which is preliminary data.</text>
</comment>
<evidence type="ECO:0000259" key="7">
    <source>
        <dbReference type="Pfam" id="PF01643"/>
    </source>
</evidence>
<keyword evidence="6" id="KW-0378">Hydrolase</keyword>
<evidence type="ECO:0000256" key="1">
    <source>
        <dbReference type="ARBA" id="ARBA00004229"/>
    </source>
</evidence>
<evidence type="ECO:0000313" key="9">
    <source>
        <dbReference type="Proteomes" id="UP001154282"/>
    </source>
</evidence>
<dbReference type="GO" id="GO:0009507">
    <property type="term" value="C:chloroplast"/>
    <property type="evidence" value="ECO:0007669"/>
    <property type="project" value="UniProtKB-SubCell"/>
</dbReference>
<keyword evidence="6" id="KW-0444">Lipid biosynthesis</keyword>
<dbReference type="Proteomes" id="UP001154282">
    <property type="component" value="Unassembled WGS sequence"/>
</dbReference>
<keyword evidence="6" id="KW-0276">Fatty acid metabolism</keyword>
<organism evidence="8 9">
    <name type="scientific">Linum tenue</name>
    <dbReference type="NCBI Taxonomy" id="586396"/>
    <lineage>
        <taxon>Eukaryota</taxon>
        <taxon>Viridiplantae</taxon>
        <taxon>Streptophyta</taxon>
        <taxon>Embryophyta</taxon>
        <taxon>Tracheophyta</taxon>
        <taxon>Spermatophyta</taxon>
        <taxon>Magnoliopsida</taxon>
        <taxon>eudicotyledons</taxon>
        <taxon>Gunneridae</taxon>
        <taxon>Pentapetalae</taxon>
        <taxon>rosids</taxon>
        <taxon>fabids</taxon>
        <taxon>Malpighiales</taxon>
        <taxon>Linaceae</taxon>
        <taxon>Linum</taxon>
    </lineage>
</organism>
<keyword evidence="6" id="KW-0275">Fatty acid biosynthesis</keyword>
<comment type="similarity">
    <text evidence="2 6">Belongs to the acyl-ACP thioesterase family.</text>
</comment>
<dbReference type="EMBL" id="CAMGYJ010000002">
    <property type="protein sequence ID" value="CAI0379733.1"/>
    <property type="molecule type" value="Genomic_DNA"/>
</dbReference>
<dbReference type="GO" id="GO:0000036">
    <property type="term" value="F:acyl carrier activity"/>
    <property type="evidence" value="ECO:0007669"/>
    <property type="project" value="TreeGrafter"/>
</dbReference>
<evidence type="ECO:0000256" key="6">
    <source>
        <dbReference type="RuleBase" id="RU363096"/>
    </source>
</evidence>
<dbReference type="AlphaFoldDB" id="A0AAV0H562"/>
<reference evidence="8" key="1">
    <citation type="submission" date="2022-08" db="EMBL/GenBank/DDBJ databases">
        <authorList>
            <person name="Gutierrez-Valencia J."/>
        </authorList>
    </citation>
    <scope>NUCLEOTIDE SEQUENCE</scope>
</reference>
<dbReference type="Gene3D" id="3.10.129.10">
    <property type="entry name" value="Hotdog Thioesterase"/>
    <property type="match status" value="1"/>
</dbReference>
<dbReference type="InterPro" id="IPR029069">
    <property type="entry name" value="HotDog_dom_sf"/>
</dbReference>
<keyword evidence="9" id="KW-1185">Reference proteome</keyword>
<name>A0AAV0H562_9ROSI</name>
<dbReference type="GO" id="GO:0016297">
    <property type="term" value="F:fatty acyl-[ACP] hydrolase activity"/>
    <property type="evidence" value="ECO:0007669"/>
    <property type="project" value="InterPro"/>
</dbReference>
<dbReference type="EC" id="3.1.2.-" evidence="6"/>
<keyword evidence="6" id="KW-0443">Lipid metabolism</keyword>
<dbReference type="Pfam" id="PF01643">
    <property type="entry name" value="Acyl-ACP_TE"/>
    <property type="match status" value="1"/>
</dbReference>
<dbReference type="PANTHER" id="PTHR31727">
    <property type="entry name" value="OLEOYL-ACYL CARRIER PROTEIN THIOESTERASE 1, CHLOROPLASTIC"/>
    <property type="match status" value="1"/>
</dbReference>
<comment type="subcellular location">
    <subcellularLocation>
        <location evidence="1 6">Plastid</location>
        <location evidence="1 6">Chloroplast</location>
    </subcellularLocation>
</comment>
<sequence length="51" mass="5780">MGRFVEDRLVYRQSFIISYYEIGPDKTATMETLINLLQETALNHVSSSGIA</sequence>
<feature type="domain" description="Acyl-ACP thioesterase N-terminal hotdog" evidence="7">
    <location>
        <begin position="9"/>
        <end position="50"/>
    </location>
</feature>
<dbReference type="SUPFAM" id="SSF54637">
    <property type="entry name" value="Thioesterase/thiol ester dehydrase-isomerase"/>
    <property type="match status" value="1"/>
</dbReference>
<comment type="function">
    <text evidence="6">Plays an essential role in chain termination during de novo fatty acid synthesis.</text>
</comment>
<keyword evidence="4 6" id="KW-0934">Plastid</keyword>
<accession>A0AAV0H562</accession>
<evidence type="ECO:0000256" key="5">
    <source>
        <dbReference type="ARBA" id="ARBA00022946"/>
    </source>
</evidence>
<gene>
    <name evidence="8" type="ORF">LITE_LOCUS2371</name>
</gene>
<dbReference type="InterPro" id="IPR002864">
    <property type="entry name" value="Acyl-ACP_thioesterase_NHD"/>
</dbReference>
<evidence type="ECO:0000313" key="8">
    <source>
        <dbReference type="EMBL" id="CAI0379733.1"/>
    </source>
</evidence>
<keyword evidence="3 6" id="KW-0150">Chloroplast</keyword>
<protein>
    <recommendedName>
        <fullName evidence="6">Acyl-[acyl-carrier-protein] hydrolase</fullName>
        <ecNumber evidence="6">3.1.2.-</ecNumber>
    </recommendedName>
</protein>
<evidence type="ECO:0000256" key="2">
    <source>
        <dbReference type="ARBA" id="ARBA00006500"/>
    </source>
</evidence>